<accession>A0ACC0GNA1</accession>
<gene>
    <name evidence="1" type="ORF">LOK49_LG09G00386</name>
</gene>
<evidence type="ECO:0000313" key="2">
    <source>
        <dbReference type="Proteomes" id="UP001060215"/>
    </source>
</evidence>
<dbReference type="Proteomes" id="UP001060215">
    <property type="component" value="Chromosome 8"/>
</dbReference>
<protein>
    <submittedName>
        <fullName evidence="1">Pectinesterase/pectinesterase inhibitor 18</fullName>
    </submittedName>
</protein>
<proteinExistence type="predicted"/>
<name>A0ACC0GNA1_9ERIC</name>
<dbReference type="EMBL" id="CM045765">
    <property type="protein sequence ID" value="KAI8001933.1"/>
    <property type="molecule type" value="Genomic_DNA"/>
</dbReference>
<reference evidence="1 2" key="1">
    <citation type="journal article" date="2022" name="Plant J.">
        <title>Chromosome-level genome of Camellia lanceoleosa provides a valuable resource for understanding genome evolution and self-incompatibility.</title>
        <authorList>
            <person name="Gong W."/>
            <person name="Xiao S."/>
            <person name="Wang L."/>
            <person name="Liao Z."/>
            <person name="Chang Y."/>
            <person name="Mo W."/>
            <person name="Hu G."/>
            <person name="Li W."/>
            <person name="Zhao G."/>
            <person name="Zhu H."/>
            <person name="Hu X."/>
            <person name="Ji K."/>
            <person name="Xiang X."/>
            <person name="Song Q."/>
            <person name="Yuan D."/>
            <person name="Jin S."/>
            <person name="Zhang L."/>
        </authorList>
    </citation>
    <scope>NUCLEOTIDE SEQUENCE [LARGE SCALE GENOMIC DNA]</scope>
    <source>
        <strain evidence="1">SQ_2022a</strain>
    </source>
</reference>
<sequence length="559" mass="60455">MANFANQPLLDSPKRKLSFCKSLSLVLSLVAIITPITILTTKLFNETSSSSSNSLSLSATLCHPALNQPLCSAMVSELAPPEILMKMNGPDVLQAFLKKSASGIRKSMETASDVRRRINDPREQAGLADCLELMELSIDRVMESVVAIEKRTSGSHSDAHSWLSGVLTNHVTCLDGLTGSARSIMEPELEDMVARARAFLAMVVAVPPPENEASNKFEPLHLIKEFPRWVTAKDRKLLEAVAGTVNANVVVAQDGSGNYKTVNEAVASAPNNGNTRYVIYVKKGTYKENVVIGSTKTNVMLTGDGMGLTIITGSLNVVDGSTTFNSATVAAVGTGFIAQDICIQNTAGAVKQQAVALRIGADQSVINRCRIDAYQDTLYAHTNRQFYRDSYITGTVDFIFGNAAVVFQNCKLVARLPMSGQFNAVTAQGRVDPNQNTGTSIQSCNVIASSDLEPVKATIKSYLGRPWMNYSRTVFMESYIEDHIDPTGWSIWSGSLYLNTLYYGEYMNNGPGAGTAKRVTWPGYHVITDPMVAAKFTVAQLIQGGVWLKSTGVAYTEGL</sequence>
<evidence type="ECO:0000313" key="1">
    <source>
        <dbReference type="EMBL" id="KAI8001933.1"/>
    </source>
</evidence>
<keyword evidence="2" id="KW-1185">Reference proteome</keyword>
<organism evidence="1 2">
    <name type="scientific">Camellia lanceoleosa</name>
    <dbReference type="NCBI Taxonomy" id="1840588"/>
    <lineage>
        <taxon>Eukaryota</taxon>
        <taxon>Viridiplantae</taxon>
        <taxon>Streptophyta</taxon>
        <taxon>Embryophyta</taxon>
        <taxon>Tracheophyta</taxon>
        <taxon>Spermatophyta</taxon>
        <taxon>Magnoliopsida</taxon>
        <taxon>eudicotyledons</taxon>
        <taxon>Gunneridae</taxon>
        <taxon>Pentapetalae</taxon>
        <taxon>asterids</taxon>
        <taxon>Ericales</taxon>
        <taxon>Theaceae</taxon>
        <taxon>Camellia</taxon>
    </lineage>
</organism>
<comment type="caution">
    <text evidence="1">The sequence shown here is derived from an EMBL/GenBank/DDBJ whole genome shotgun (WGS) entry which is preliminary data.</text>
</comment>